<dbReference type="Proteomes" id="UP000735874">
    <property type="component" value="Unassembled WGS sequence"/>
</dbReference>
<protein>
    <submittedName>
        <fullName evidence="4">Uncharacterized protein</fullName>
    </submittedName>
</protein>
<organism evidence="4 5">
    <name type="scientific">Phytophthora cactorum</name>
    <dbReference type="NCBI Taxonomy" id="29920"/>
    <lineage>
        <taxon>Eukaryota</taxon>
        <taxon>Sar</taxon>
        <taxon>Stramenopiles</taxon>
        <taxon>Oomycota</taxon>
        <taxon>Peronosporomycetes</taxon>
        <taxon>Peronosporales</taxon>
        <taxon>Peronosporaceae</taxon>
        <taxon>Phytophthora</taxon>
    </lineage>
</organism>
<dbReference type="Proteomes" id="UP000774804">
    <property type="component" value="Unassembled WGS sequence"/>
</dbReference>
<dbReference type="EMBL" id="RCMK01001178">
    <property type="protein sequence ID" value="KAG2900013.1"/>
    <property type="molecule type" value="Genomic_DNA"/>
</dbReference>
<evidence type="ECO:0000313" key="3">
    <source>
        <dbReference type="EMBL" id="KAG2900013.1"/>
    </source>
</evidence>
<dbReference type="EMBL" id="RCMG01001193">
    <property type="protein sequence ID" value="KAG2833763.1"/>
    <property type="molecule type" value="Genomic_DNA"/>
</dbReference>
<comment type="caution">
    <text evidence="4">The sequence shown here is derived from an EMBL/GenBank/DDBJ whole genome shotgun (WGS) entry which is preliminary data.</text>
</comment>
<name>A0A8T1F2V6_9STRA</name>
<gene>
    <name evidence="1" type="ORF">PC113_g20515</name>
    <name evidence="2" type="ORF">PC115_g20261</name>
    <name evidence="3" type="ORF">PC117_g22084</name>
    <name evidence="4" type="ORF">PC118_g20392</name>
</gene>
<accession>A0A8T1F2V6</accession>
<evidence type="ECO:0000313" key="5">
    <source>
        <dbReference type="Proteomes" id="UP000697107"/>
    </source>
</evidence>
<dbReference type="Proteomes" id="UP000697107">
    <property type="component" value="Unassembled WGS sequence"/>
</dbReference>
<proteinExistence type="predicted"/>
<dbReference type="EMBL" id="RCMI01001256">
    <property type="protein sequence ID" value="KAG2887710.1"/>
    <property type="molecule type" value="Genomic_DNA"/>
</dbReference>
<dbReference type="VEuPathDB" id="FungiDB:PC110_g20646"/>
<sequence length="47" mass="5634">MKMVQQQWESYKFKGDQCEWSHEQDARQDIYTMATSEGSHIRVMAHT</sequence>
<evidence type="ECO:0000313" key="4">
    <source>
        <dbReference type="EMBL" id="KAG2964305.1"/>
    </source>
</evidence>
<dbReference type="AlphaFoldDB" id="A0A8T1F2V6"/>
<evidence type="ECO:0000313" key="1">
    <source>
        <dbReference type="EMBL" id="KAG2833763.1"/>
    </source>
</evidence>
<evidence type="ECO:0000313" key="2">
    <source>
        <dbReference type="EMBL" id="KAG2887710.1"/>
    </source>
</evidence>
<reference evidence="4" key="1">
    <citation type="submission" date="2018-10" db="EMBL/GenBank/DDBJ databases">
        <title>Effector identification in a new, highly contiguous assembly of the strawberry crown rot pathogen Phytophthora cactorum.</title>
        <authorList>
            <person name="Armitage A.D."/>
            <person name="Nellist C.F."/>
            <person name="Bates H."/>
            <person name="Vickerstaff R.J."/>
            <person name="Harrison R.J."/>
        </authorList>
    </citation>
    <scope>NUCLEOTIDE SEQUENCE</scope>
    <source>
        <strain evidence="1">15-7</strain>
        <strain evidence="2">4032</strain>
        <strain evidence="3">4040</strain>
        <strain evidence="4">P415</strain>
    </source>
</reference>
<dbReference type="Proteomes" id="UP000736787">
    <property type="component" value="Unassembled WGS sequence"/>
</dbReference>
<dbReference type="EMBL" id="RCML01001226">
    <property type="protein sequence ID" value="KAG2964305.1"/>
    <property type="molecule type" value="Genomic_DNA"/>
</dbReference>